<evidence type="ECO:0000256" key="5">
    <source>
        <dbReference type="RuleBase" id="RU363032"/>
    </source>
</evidence>
<evidence type="ECO:0000256" key="1">
    <source>
        <dbReference type="ARBA" id="ARBA00004651"/>
    </source>
</evidence>
<feature type="domain" description="ABC transmembrane type-1" evidence="7">
    <location>
        <begin position="93"/>
        <end position="305"/>
    </location>
</feature>
<gene>
    <name evidence="8" type="ORF">Tharo_1901</name>
</gene>
<keyword evidence="6" id="KW-0997">Cell inner membrane</keyword>
<dbReference type="OrthoDB" id="9785113at2"/>
<evidence type="ECO:0000256" key="6">
    <source>
        <dbReference type="RuleBase" id="RU363054"/>
    </source>
</evidence>
<protein>
    <recommendedName>
        <fullName evidence="6">Phosphate transport system permease protein</fullName>
    </recommendedName>
</protein>
<dbReference type="PANTHER" id="PTHR42727:SF1">
    <property type="entry name" value="PHOSPHATE TRANSPORT SYSTEM PERMEASE"/>
    <property type="match status" value="1"/>
</dbReference>
<dbReference type="AlphaFoldDB" id="A0A2R4BN98"/>
<evidence type="ECO:0000313" key="9">
    <source>
        <dbReference type="Proteomes" id="UP000241885"/>
    </source>
</evidence>
<sequence length="316" mass="33834">MTTSTAAAPAAGALPVTSERLKKKRTRHVKERAIEALLFFAAFISVFTTAAILYVLISESVLFFQQVSIFDFLTDTQWTPLFADPHYGILPLLSGTITVAGVGLLLAIPVGTIIAVYLSEFASVGVREVVKPLLEMLAGVPTIVFGYFALLFVTPLLQRIFPDLPGFNMLSAGLVVGIMIVPYISSLAEDAMRAVPMSLREGSYAMGATRFQTAIKVVAPAATSGIAAACILGVSRAVGETMVVAVAAGMQPKFTFNPMEGAGTITAYIVQVALGDLPHGELAYQTIFAAGLTLVLLTLVFNILGYWLRRKFRETY</sequence>
<keyword evidence="5" id="KW-0813">Transport</keyword>
<evidence type="ECO:0000256" key="2">
    <source>
        <dbReference type="ARBA" id="ARBA00022692"/>
    </source>
</evidence>
<keyword evidence="6" id="KW-0592">Phosphate transport</keyword>
<accession>A0A2R4BN98</accession>
<comment type="subcellular location">
    <subcellularLocation>
        <location evidence="6">Cell inner membrane</location>
        <topology evidence="6">Multi-pass membrane protein</topology>
    </subcellularLocation>
    <subcellularLocation>
        <location evidence="1 5">Cell membrane</location>
        <topology evidence="1 5">Multi-pass membrane protein</topology>
    </subcellularLocation>
</comment>
<dbReference type="KEGG" id="tak:Tharo_1901"/>
<dbReference type="Pfam" id="PF00528">
    <property type="entry name" value="BPD_transp_1"/>
    <property type="match status" value="1"/>
</dbReference>
<dbReference type="InterPro" id="IPR000515">
    <property type="entry name" value="MetI-like"/>
</dbReference>
<feature type="transmembrane region" description="Helical" evidence="5">
    <location>
        <begin position="213"/>
        <end position="234"/>
    </location>
</feature>
<comment type="function">
    <text evidence="6">Part of the binding-protein-dependent transport system for phosphate; probably responsible for the translocation of the substrate across the membrane.</text>
</comment>
<proteinExistence type="inferred from homology"/>
<evidence type="ECO:0000256" key="3">
    <source>
        <dbReference type="ARBA" id="ARBA00022989"/>
    </source>
</evidence>
<evidence type="ECO:0000256" key="4">
    <source>
        <dbReference type="ARBA" id="ARBA00023136"/>
    </source>
</evidence>
<evidence type="ECO:0000259" key="7">
    <source>
        <dbReference type="PROSITE" id="PS50928"/>
    </source>
</evidence>
<evidence type="ECO:0000313" key="8">
    <source>
        <dbReference type="EMBL" id="AVR88808.1"/>
    </source>
</evidence>
<dbReference type="EMBL" id="CP028339">
    <property type="protein sequence ID" value="AVR88808.1"/>
    <property type="molecule type" value="Genomic_DNA"/>
</dbReference>
<keyword evidence="6" id="KW-1003">Cell membrane</keyword>
<comment type="similarity">
    <text evidence="6">Belongs to the binding-protein-dependent transport system permease family. CysTW subfamily.</text>
</comment>
<dbReference type="GO" id="GO:0006817">
    <property type="term" value="P:phosphate ion transport"/>
    <property type="evidence" value="ECO:0007669"/>
    <property type="project" value="UniProtKB-KW"/>
</dbReference>
<dbReference type="CDD" id="cd06261">
    <property type="entry name" value="TM_PBP2"/>
    <property type="match status" value="1"/>
</dbReference>
<dbReference type="Gene3D" id="1.10.3720.10">
    <property type="entry name" value="MetI-like"/>
    <property type="match status" value="1"/>
</dbReference>
<dbReference type="GO" id="GO:0005886">
    <property type="term" value="C:plasma membrane"/>
    <property type="evidence" value="ECO:0007669"/>
    <property type="project" value="UniProtKB-SubCell"/>
</dbReference>
<keyword evidence="9" id="KW-1185">Reference proteome</keyword>
<dbReference type="SUPFAM" id="SSF161098">
    <property type="entry name" value="MetI-like"/>
    <property type="match status" value="1"/>
</dbReference>
<dbReference type="InterPro" id="IPR035906">
    <property type="entry name" value="MetI-like_sf"/>
</dbReference>
<feature type="transmembrane region" description="Helical" evidence="5">
    <location>
        <begin position="89"/>
        <end position="117"/>
    </location>
</feature>
<feature type="transmembrane region" description="Helical" evidence="5">
    <location>
        <begin position="169"/>
        <end position="192"/>
    </location>
</feature>
<keyword evidence="2 5" id="KW-0812">Transmembrane</keyword>
<dbReference type="PANTHER" id="PTHR42727">
    <property type="entry name" value="PHOSPHATE TRANSPORT SYSTEM PERMEASE PROTEIN"/>
    <property type="match status" value="1"/>
</dbReference>
<reference evidence="8 9" key="1">
    <citation type="submission" date="2018-03" db="EMBL/GenBank/DDBJ databases">
        <title>Complete genome sequence of Thauera aromatica, a model organism for studying aromatic compound degradation under denitrifying conditions.</title>
        <authorList>
            <person name="Lo H.-Y."/>
            <person name="Goris T."/>
            <person name="Boll M."/>
            <person name="Mueller J.A."/>
        </authorList>
    </citation>
    <scope>NUCLEOTIDE SEQUENCE [LARGE SCALE GENOMIC DNA]</scope>
    <source>
        <strain evidence="8 9">K172</strain>
    </source>
</reference>
<dbReference type="PROSITE" id="PS50928">
    <property type="entry name" value="ABC_TM1"/>
    <property type="match status" value="1"/>
</dbReference>
<keyword evidence="3 5" id="KW-1133">Transmembrane helix</keyword>
<keyword evidence="4 5" id="KW-0472">Membrane</keyword>
<dbReference type="NCBIfam" id="TIGR02138">
    <property type="entry name" value="phosphate_pstC"/>
    <property type="match status" value="1"/>
</dbReference>
<dbReference type="Proteomes" id="UP000241885">
    <property type="component" value="Chromosome"/>
</dbReference>
<feature type="transmembrane region" description="Helical" evidence="5">
    <location>
        <begin position="137"/>
        <end position="157"/>
    </location>
</feature>
<name>A0A2R4BN98_THAAR</name>
<feature type="transmembrane region" description="Helical" evidence="5">
    <location>
        <begin position="282"/>
        <end position="308"/>
    </location>
</feature>
<feature type="transmembrane region" description="Helical" evidence="5">
    <location>
        <begin position="33"/>
        <end position="57"/>
    </location>
</feature>
<dbReference type="RefSeq" id="WP_107220984.1">
    <property type="nucleotide sequence ID" value="NZ_CP028339.1"/>
</dbReference>
<organism evidence="8 9">
    <name type="scientific">Thauera aromatica K172</name>
    <dbReference type="NCBI Taxonomy" id="44139"/>
    <lineage>
        <taxon>Bacteria</taxon>
        <taxon>Pseudomonadati</taxon>
        <taxon>Pseudomonadota</taxon>
        <taxon>Betaproteobacteria</taxon>
        <taxon>Rhodocyclales</taxon>
        <taxon>Zoogloeaceae</taxon>
        <taxon>Thauera</taxon>
    </lineage>
</organism>
<dbReference type="GO" id="GO:0005315">
    <property type="term" value="F:phosphate transmembrane transporter activity"/>
    <property type="evidence" value="ECO:0007669"/>
    <property type="project" value="InterPro"/>
</dbReference>
<dbReference type="InterPro" id="IPR011864">
    <property type="entry name" value="Phosphate_PstC"/>
</dbReference>